<dbReference type="InterPro" id="IPR021858">
    <property type="entry name" value="Fun_TF"/>
</dbReference>
<dbReference type="GO" id="GO:0008270">
    <property type="term" value="F:zinc ion binding"/>
    <property type="evidence" value="ECO:0007669"/>
    <property type="project" value="InterPro"/>
</dbReference>
<dbReference type="GO" id="GO:0045944">
    <property type="term" value="P:positive regulation of transcription by RNA polymerase II"/>
    <property type="evidence" value="ECO:0007669"/>
    <property type="project" value="TreeGrafter"/>
</dbReference>
<evidence type="ECO:0000256" key="1">
    <source>
        <dbReference type="ARBA" id="ARBA00004123"/>
    </source>
</evidence>
<dbReference type="Proteomes" id="UP000237481">
    <property type="component" value="Unassembled WGS sequence"/>
</dbReference>
<feature type="region of interest" description="Disordered" evidence="3">
    <location>
        <begin position="98"/>
        <end position="159"/>
    </location>
</feature>
<dbReference type="PANTHER" id="PTHR37534:SF40">
    <property type="entry name" value="ZN(2)-C6 FUNGAL-TYPE DOMAIN-CONTAINING PROTEIN"/>
    <property type="match status" value="1"/>
</dbReference>
<evidence type="ECO:0000256" key="2">
    <source>
        <dbReference type="ARBA" id="ARBA00023242"/>
    </source>
</evidence>
<protein>
    <recommendedName>
        <fullName evidence="4">Zn(2)-C6 fungal-type domain-containing protein</fullName>
    </recommendedName>
</protein>
<feature type="compositionally biased region" description="Basic and acidic residues" evidence="3">
    <location>
        <begin position="645"/>
        <end position="655"/>
    </location>
</feature>
<evidence type="ECO:0000256" key="3">
    <source>
        <dbReference type="SAM" id="MobiDB-lite"/>
    </source>
</evidence>
<dbReference type="OrthoDB" id="4078573at2759"/>
<feature type="compositionally biased region" description="Basic and acidic residues" evidence="3">
    <location>
        <begin position="100"/>
        <end position="117"/>
    </location>
</feature>
<reference evidence="5 6" key="1">
    <citation type="submission" date="2018-01" db="EMBL/GenBank/DDBJ databases">
        <title>Harnessing the power of phylogenomics to disentangle the directionality and signatures of interkingdom host jumping in the parasitic fungal genus Tolypocladium.</title>
        <authorList>
            <person name="Quandt C.A."/>
            <person name="Patterson W."/>
            <person name="Spatafora J.W."/>
        </authorList>
    </citation>
    <scope>NUCLEOTIDE SEQUENCE [LARGE SCALE GENOMIC DNA]</scope>
    <source>
        <strain evidence="5 6">NRBC 100945</strain>
    </source>
</reference>
<dbReference type="InterPro" id="IPR036864">
    <property type="entry name" value="Zn2-C6_fun-type_DNA-bd_sf"/>
</dbReference>
<dbReference type="InterPro" id="IPR001138">
    <property type="entry name" value="Zn2Cys6_DnaBD"/>
</dbReference>
<dbReference type="AlphaFoldDB" id="A0A2S4KX41"/>
<dbReference type="PROSITE" id="PS00463">
    <property type="entry name" value="ZN2_CY6_FUNGAL_1"/>
    <property type="match status" value="1"/>
</dbReference>
<evidence type="ECO:0000313" key="5">
    <source>
        <dbReference type="EMBL" id="POR34727.1"/>
    </source>
</evidence>
<dbReference type="Gene3D" id="4.10.240.10">
    <property type="entry name" value="Zn(2)-C6 fungal-type DNA-binding domain"/>
    <property type="match status" value="1"/>
</dbReference>
<dbReference type="GO" id="GO:0000981">
    <property type="term" value="F:DNA-binding transcription factor activity, RNA polymerase II-specific"/>
    <property type="evidence" value="ECO:0007669"/>
    <property type="project" value="InterPro"/>
</dbReference>
<dbReference type="GO" id="GO:0000976">
    <property type="term" value="F:transcription cis-regulatory region binding"/>
    <property type="evidence" value="ECO:0007669"/>
    <property type="project" value="TreeGrafter"/>
</dbReference>
<dbReference type="SUPFAM" id="SSF57701">
    <property type="entry name" value="Zn2/Cys6 DNA-binding domain"/>
    <property type="match status" value="1"/>
</dbReference>
<accession>A0A2S4KX41</accession>
<proteinExistence type="predicted"/>
<sequence length="707" mass="78519">MTKGKRVRTGCLTCRERHLKCDEAVPDCINCRRSNRHCKRGLRLNFQDTMVYIPSTLPLSRDWAVLTMSSPPKVHFLDESRHIASEYRGGLKRYAGVGQHDCHGRAQPRTERQRHGADSGVGAVSTPSQSKSAEHSPRSKVANTRNMRQGSTALHPRRNLEAMAPPWTCSSMHIEVAYESLPEAEPCGQFSRMSDVQHLRANTSAGSDTSPRSRRPSDPSNIEPPVGQTPASKDSRVHGPVSRPSGSAVCAWDGVSAEEGREFIGTQEELEYMQAFVDGVGVWMDSLDHENHFGQVIPGRALESPLLWNALLACGAKHLSSANPKLDNKAECYFNTATMLLLRTLQNGDRDGEECAAASVILHVYEVMAEKPARQMSHSGGARALIRERGWDARSAGVGSACFWLSVGMEVLCCLAMNWVMTWDPDEWGLETEWGSDDSEDTEIGRERWVHRAFYIVAKVANFRAATPLFLDSDPHDQQARLGTRLAEWQGLKRLCDNWNNTCPRRIEGSRRFPGSGEWLLGRRGCIARLTSATRLTRNSAILGRLFYHTAQCILTQTNPMEPSQLSEEMKALQLHHARQILGIVASSRDCRLMSMAIQAASVASATLVDARERMEALDILGSIQSQPGGYMRHMDRKPQGGWERELGARGRDGTRVASCAAPTSQPDAEPLWNSDNPAAPRMNPLSSASFNHPNHPYKPWYRPVDK</sequence>
<dbReference type="EMBL" id="PKSG01000491">
    <property type="protein sequence ID" value="POR34727.1"/>
    <property type="molecule type" value="Genomic_DNA"/>
</dbReference>
<feature type="region of interest" description="Disordered" evidence="3">
    <location>
        <begin position="201"/>
        <end position="248"/>
    </location>
</feature>
<comment type="subcellular location">
    <subcellularLocation>
        <location evidence="1">Nucleus</location>
    </subcellularLocation>
</comment>
<evidence type="ECO:0000313" key="6">
    <source>
        <dbReference type="Proteomes" id="UP000237481"/>
    </source>
</evidence>
<evidence type="ECO:0000259" key="4">
    <source>
        <dbReference type="PROSITE" id="PS50048"/>
    </source>
</evidence>
<keyword evidence="6" id="KW-1185">Reference proteome</keyword>
<keyword evidence="2" id="KW-0539">Nucleus</keyword>
<organism evidence="5 6">
    <name type="scientific">Tolypocladium paradoxum</name>
    <dbReference type="NCBI Taxonomy" id="94208"/>
    <lineage>
        <taxon>Eukaryota</taxon>
        <taxon>Fungi</taxon>
        <taxon>Dikarya</taxon>
        <taxon>Ascomycota</taxon>
        <taxon>Pezizomycotina</taxon>
        <taxon>Sordariomycetes</taxon>
        <taxon>Hypocreomycetidae</taxon>
        <taxon>Hypocreales</taxon>
        <taxon>Ophiocordycipitaceae</taxon>
        <taxon>Tolypocladium</taxon>
    </lineage>
</organism>
<dbReference type="PANTHER" id="PTHR37534">
    <property type="entry name" value="TRANSCRIPTIONAL ACTIVATOR PROTEIN UGA3"/>
    <property type="match status" value="1"/>
</dbReference>
<dbReference type="CDD" id="cd00067">
    <property type="entry name" value="GAL4"/>
    <property type="match status" value="1"/>
</dbReference>
<dbReference type="PROSITE" id="PS50048">
    <property type="entry name" value="ZN2_CY6_FUNGAL_2"/>
    <property type="match status" value="1"/>
</dbReference>
<dbReference type="Pfam" id="PF00172">
    <property type="entry name" value="Zn_clus"/>
    <property type="match status" value="1"/>
</dbReference>
<comment type="caution">
    <text evidence="5">The sequence shown here is derived from an EMBL/GenBank/DDBJ whole genome shotgun (WGS) entry which is preliminary data.</text>
</comment>
<feature type="compositionally biased region" description="Polar residues" evidence="3">
    <location>
        <begin position="141"/>
        <end position="152"/>
    </location>
</feature>
<dbReference type="SMART" id="SM00066">
    <property type="entry name" value="GAL4"/>
    <property type="match status" value="1"/>
</dbReference>
<feature type="region of interest" description="Disordered" evidence="3">
    <location>
        <begin position="645"/>
        <end position="707"/>
    </location>
</feature>
<dbReference type="GO" id="GO:0005634">
    <property type="term" value="C:nucleus"/>
    <property type="evidence" value="ECO:0007669"/>
    <property type="project" value="UniProtKB-SubCell"/>
</dbReference>
<name>A0A2S4KX41_9HYPO</name>
<feature type="domain" description="Zn(2)-C6 fungal-type" evidence="4">
    <location>
        <begin position="10"/>
        <end position="40"/>
    </location>
</feature>
<gene>
    <name evidence="5" type="ORF">TPAR_05088</name>
</gene>
<dbReference type="STRING" id="94208.A0A2S4KX41"/>
<dbReference type="Pfam" id="PF11951">
    <property type="entry name" value="Fungal_trans_2"/>
    <property type="match status" value="1"/>
</dbReference>